<keyword evidence="2" id="KW-0949">S-adenosyl-L-methionine</keyword>
<dbReference type="Pfam" id="PF13186">
    <property type="entry name" value="SPASM"/>
    <property type="match status" value="1"/>
</dbReference>
<organism evidence="8 9">
    <name type="scientific">Candidatus Pullilachnospira gallistercoris</name>
    <dbReference type="NCBI Taxonomy" id="2840911"/>
    <lineage>
        <taxon>Bacteria</taxon>
        <taxon>Bacillati</taxon>
        <taxon>Bacillota</taxon>
        <taxon>Clostridia</taxon>
        <taxon>Lachnospirales</taxon>
        <taxon>Lachnospiraceae</taxon>
        <taxon>Lachnospiraceae incertae sedis</taxon>
        <taxon>Candidatus Pullilachnospira</taxon>
    </lineage>
</organism>
<dbReference type="Proteomes" id="UP000823912">
    <property type="component" value="Unassembled WGS sequence"/>
</dbReference>
<dbReference type="PANTHER" id="PTHR43273:SF3">
    <property type="entry name" value="ANAEROBIC SULFATASE-MATURATING ENZYME HOMOLOG ASLB-RELATED"/>
    <property type="match status" value="1"/>
</dbReference>
<evidence type="ECO:0000313" key="9">
    <source>
        <dbReference type="Proteomes" id="UP000823912"/>
    </source>
</evidence>
<dbReference type="InterPro" id="IPR034485">
    <property type="entry name" value="Anaerobic_Cys-type_sulfatase-m"/>
</dbReference>
<dbReference type="GO" id="GO:0046872">
    <property type="term" value="F:metal ion binding"/>
    <property type="evidence" value="ECO:0007669"/>
    <property type="project" value="UniProtKB-KW"/>
</dbReference>
<evidence type="ECO:0000256" key="1">
    <source>
        <dbReference type="ARBA" id="ARBA00001966"/>
    </source>
</evidence>
<evidence type="ECO:0000259" key="7">
    <source>
        <dbReference type="PROSITE" id="PS51918"/>
    </source>
</evidence>
<dbReference type="Gene3D" id="3.20.20.70">
    <property type="entry name" value="Aldolase class I"/>
    <property type="match status" value="1"/>
</dbReference>
<dbReference type="InterPro" id="IPR023885">
    <property type="entry name" value="4Fe4S-binding_SPASM_dom"/>
</dbReference>
<feature type="domain" description="Radical SAM core" evidence="7">
    <location>
        <begin position="1"/>
        <end position="228"/>
    </location>
</feature>
<dbReference type="NCBIfam" id="TIGR03942">
    <property type="entry name" value="sulfatase_rSAM"/>
    <property type="match status" value="1"/>
</dbReference>
<evidence type="ECO:0000256" key="4">
    <source>
        <dbReference type="ARBA" id="ARBA00023004"/>
    </source>
</evidence>
<comment type="caution">
    <text evidence="8">The sequence shown here is derived from an EMBL/GenBank/DDBJ whole genome shotgun (WGS) entry which is preliminary data.</text>
</comment>
<dbReference type="InterPro" id="IPR023867">
    <property type="entry name" value="Sulphatase_maturase_rSAM"/>
</dbReference>
<dbReference type="PROSITE" id="PS51918">
    <property type="entry name" value="RADICAL_SAM"/>
    <property type="match status" value="1"/>
</dbReference>
<dbReference type="GO" id="GO:0051536">
    <property type="term" value="F:iron-sulfur cluster binding"/>
    <property type="evidence" value="ECO:0007669"/>
    <property type="project" value="UniProtKB-KW"/>
</dbReference>
<dbReference type="Pfam" id="PF04055">
    <property type="entry name" value="Radical_SAM"/>
    <property type="match status" value="1"/>
</dbReference>
<evidence type="ECO:0000256" key="2">
    <source>
        <dbReference type="ARBA" id="ARBA00022691"/>
    </source>
</evidence>
<dbReference type="CDD" id="cd01335">
    <property type="entry name" value="Radical_SAM"/>
    <property type="match status" value="1"/>
</dbReference>
<dbReference type="SFLD" id="SFLDG01072">
    <property type="entry name" value="dehydrogenase_like"/>
    <property type="match status" value="1"/>
</dbReference>
<keyword evidence="3" id="KW-0479">Metal-binding</keyword>
<dbReference type="InterPro" id="IPR007197">
    <property type="entry name" value="rSAM"/>
</dbReference>
<accession>A0A9D1EBN3</accession>
<dbReference type="InterPro" id="IPR013785">
    <property type="entry name" value="Aldolase_TIM"/>
</dbReference>
<dbReference type="InterPro" id="IPR058240">
    <property type="entry name" value="rSAM_sf"/>
</dbReference>
<sequence>MPAISVLMKPSSGMCNMDCDYCFYCDETAKRQQESYGFMSEQTLKNVIRKTMLRAEGVVSYAFQGGEPTLRGLDFFRRVMEYERQYNKKGLQVQNALQTNGILIDEDWCAFFREHHFLVGVSLDGTGEIHDRFRHMRGDRSATFDRVVRGIHLLEDYGVDFNILTVVHREVASHVREIYDFYREMGWNYQQYIACLDPLGETRGESEFALDPAMYGKFLTELFDLWYADWKKGRQPYIRQFENYVGILLGYPPEACDQRGVCGITNVVEADGSVYPCDFYMLDAYRLGNFNENRLDEIDAKREEIGFVERSRKLEKSCLACPYYRLCRGGCQRHRDPVEGTGEYHNYFCESYRIFFDACLGRMEEMAETIRRRG</sequence>
<dbReference type="InterPro" id="IPR017200">
    <property type="entry name" value="PqqE-like"/>
</dbReference>
<reference evidence="8" key="2">
    <citation type="journal article" date="2021" name="PeerJ">
        <title>Extensive microbial diversity within the chicken gut microbiome revealed by metagenomics and culture.</title>
        <authorList>
            <person name="Gilroy R."/>
            <person name="Ravi A."/>
            <person name="Getino M."/>
            <person name="Pursley I."/>
            <person name="Horton D.L."/>
            <person name="Alikhan N.F."/>
            <person name="Baker D."/>
            <person name="Gharbi K."/>
            <person name="Hall N."/>
            <person name="Watson M."/>
            <person name="Adriaenssens E.M."/>
            <person name="Foster-Nyarko E."/>
            <person name="Jarju S."/>
            <person name="Secka A."/>
            <person name="Antonio M."/>
            <person name="Oren A."/>
            <person name="Chaudhuri R.R."/>
            <person name="La Ragione R."/>
            <person name="Hildebrand F."/>
            <person name="Pallen M.J."/>
        </authorList>
    </citation>
    <scope>NUCLEOTIDE SEQUENCE</scope>
    <source>
        <strain evidence="8">ChiSjej5B23-6657</strain>
    </source>
</reference>
<dbReference type="SFLD" id="SFLDG01386">
    <property type="entry name" value="main_SPASM_domain-containing"/>
    <property type="match status" value="1"/>
</dbReference>
<dbReference type="EMBL" id="DVHM01000188">
    <property type="protein sequence ID" value="HIR71813.1"/>
    <property type="molecule type" value="Genomic_DNA"/>
</dbReference>
<name>A0A9D1EBN3_9FIRM</name>
<evidence type="ECO:0000256" key="5">
    <source>
        <dbReference type="ARBA" id="ARBA00023014"/>
    </source>
</evidence>
<evidence type="ECO:0000313" key="8">
    <source>
        <dbReference type="EMBL" id="HIR71813.1"/>
    </source>
</evidence>
<comment type="cofactor">
    <cofactor evidence="1">
        <name>[4Fe-4S] cluster</name>
        <dbReference type="ChEBI" id="CHEBI:49883"/>
    </cofactor>
</comment>
<protein>
    <submittedName>
        <fullName evidence="8">Anaerobic sulfatase maturase</fullName>
    </submittedName>
</protein>
<reference evidence="8" key="1">
    <citation type="submission" date="2020-10" db="EMBL/GenBank/DDBJ databases">
        <authorList>
            <person name="Gilroy R."/>
        </authorList>
    </citation>
    <scope>NUCLEOTIDE SEQUENCE</scope>
    <source>
        <strain evidence="8">ChiSjej5B23-6657</strain>
    </source>
</reference>
<dbReference type="NCBIfam" id="TIGR04085">
    <property type="entry name" value="rSAM_more_4Fe4S"/>
    <property type="match status" value="1"/>
</dbReference>
<evidence type="ECO:0000256" key="3">
    <source>
        <dbReference type="ARBA" id="ARBA00022723"/>
    </source>
</evidence>
<dbReference type="SFLD" id="SFLDG01067">
    <property type="entry name" value="SPASM/twitch_domain_containing"/>
    <property type="match status" value="1"/>
</dbReference>
<keyword evidence="4" id="KW-0408">Iron</keyword>
<dbReference type="SFLD" id="SFLDS00029">
    <property type="entry name" value="Radical_SAM"/>
    <property type="match status" value="1"/>
</dbReference>
<dbReference type="GO" id="GO:0016491">
    <property type="term" value="F:oxidoreductase activity"/>
    <property type="evidence" value="ECO:0007669"/>
    <property type="project" value="InterPro"/>
</dbReference>
<evidence type="ECO:0000256" key="6">
    <source>
        <dbReference type="ARBA" id="ARBA00023601"/>
    </source>
</evidence>
<dbReference type="PIRSF" id="PIRSF037420">
    <property type="entry name" value="PQQ_syn_pqqE"/>
    <property type="match status" value="1"/>
</dbReference>
<gene>
    <name evidence="8" type="ORF">IAA55_11125</name>
</gene>
<dbReference type="SUPFAM" id="SSF102114">
    <property type="entry name" value="Radical SAM enzymes"/>
    <property type="match status" value="1"/>
</dbReference>
<dbReference type="SFLD" id="SFLDG01384">
    <property type="entry name" value="thioether_bond_formation_requi"/>
    <property type="match status" value="1"/>
</dbReference>
<dbReference type="AlphaFoldDB" id="A0A9D1EBN3"/>
<dbReference type="SFLD" id="SFLDF00289">
    <property type="entry name" value="anaerobic_Cys-type_sulfatase-m"/>
    <property type="match status" value="1"/>
</dbReference>
<keyword evidence="5" id="KW-0411">Iron-sulfur</keyword>
<proteinExistence type="inferred from homology"/>
<dbReference type="PANTHER" id="PTHR43273">
    <property type="entry name" value="ANAEROBIC SULFATASE-MATURATING ENZYME HOMOLOG ASLB-RELATED"/>
    <property type="match status" value="1"/>
</dbReference>
<comment type="similarity">
    <text evidence="6">Belongs to the radical SAM superfamily. Anaerobic sulfatase-maturating enzyme family.</text>
</comment>